<dbReference type="AlphaFoldDB" id="A0A0G2GVN8"/>
<comment type="similarity">
    <text evidence="1">Belongs to the FHIP family.</text>
</comment>
<dbReference type="Pfam" id="PF10257">
    <property type="entry name" value="RAI16-like"/>
    <property type="match status" value="1"/>
</dbReference>
<feature type="region of interest" description="Disordered" evidence="2">
    <location>
        <begin position="648"/>
        <end position="669"/>
    </location>
</feature>
<evidence type="ECO:0000256" key="2">
    <source>
        <dbReference type="SAM" id="MobiDB-lite"/>
    </source>
</evidence>
<evidence type="ECO:0000313" key="4">
    <source>
        <dbReference type="EMBL" id="KKY20785.1"/>
    </source>
</evidence>
<feature type="compositionally biased region" description="Low complexity" evidence="2">
    <location>
        <begin position="696"/>
        <end position="705"/>
    </location>
</feature>
<dbReference type="EMBL" id="LCWF01000093">
    <property type="protein sequence ID" value="KKY20785.1"/>
    <property type="molecule type" value="Genomic_DNA"/>
</dbReference>
<accession>A0A0G2GVN8</accession>
<comment type="caution">
    <text evidence="4">The sequence shown here is derived from an EMBL/GenBank/DDBJ whole genome shotgun (WGS) entry which is preliminary data.</text>
</comment>
<feature type="region of interest" description="Disordered" evidence="2">
    <location>
        <begin position="696"/>
        <end position="805"/>
    </location>
</feature>
<organism evidence="4 5">
    <name type="scientific">Phaeomoniella chlamydospora</name>
    <name type="common">Phaeoacremonium chlamydosporum</name>
    <dbReference type="NCBI Taxonomy" id="158046"/>
    <lineage>
        <taxon>Eukaryota</taxon>
        <taxon>Fungi</taxon>
        <taxon>Dikarya</taxon>
        <taxon>Ascomycota</taxon>
        <taxon>Pezizomycotina</taxon>
        <taxon>Eurotiomycetes</taxon>
        <taxon>Chaetothyriomycetidae</taxon>
        <taxon>Phaeomoniellales</taxon>
        <taxon>Phaeomoniellaceae</taxon>
        <taxon>Phaeomoniella</taxon>
    </lineage>
</organism>
<feature type="domain" description="FHF complex subunit HOOK-interacting protein C-terminal" evidence="3">
    <location>
        <begin position="552"/>
        <end position="636"/>
    </location>
</feature>
<reference evidence="4 5" key="1">
    <citation type="submission" date="2015-05" db="EMBL/GenBank/DDBJ databases">
        <title>Distinctive expansion of gene families associated with plant cell wall degradation and secondary metabolism in the genomes of grapevine trunk pathogens.</title>
        <authorList>
            <person name="Lawrence D.P."/>
            <person name="Travadon R."/>
            <person name="Rolshausen P.E."/>
            <person name="Baumgartner K."/>
        </authorList>
    </citation>
    <scope>NUCLEOTIDE SEQUENCE [LARGE SCALE GENOMIC DNA]</scope>
    <source>
        <strain evidence="4">UCRPC4</strain>
    </source>
</reference>
<dbReference type="Proteomes" id="UP000053317">
    <property type="component" value="Unassembled WGS sequence"/>
</dbReference>
<protein>
    <submittedName>
        <fullName evidence="4">Putative dna polymerase epsilon subunit c</fullName>
    </submittedName>
</protein>
<feature type="compositionally biased region" description="Polar residues" evidence="2">
    <location>
        <begin position="735"/>
        <end position="748"/>
    </location>
</feature>
<gene>
    <name evidence="4" type="ORF">UCRPC4_g04057</name>
</gene>
<proteinExistence type="inferred from homology"/>
<evidence type="ECO:0000313" key="5">
    <source>
        <dbReference type="Proteomes" id="UP000053317"/>
    </source>
</evidence>
<keyword evidence="5" id="KW-1185">Reference proteome</keyword>
<feature type="compositionally biased region" description="Polar residues" evidence="2">
    <location>
        <begin position="781"/>
        <end position="804"/>
    </location>
</feature>
<evidence type="ECO:0000256" key="1">
    <source>
        <dbReference type="ARBA" id="ARBA00024336"/>
    </source>
</evidence>
<name>A0A0G2GVN8_PHACM</name>
<feature type="region of interest" description="Disordered" evidence="2">
    <location>
        <begin position="1"/>
        <end position="20"/>
    </location>
</feature>
<dbReference type="InterPro" id="IPR019384">
    <property type="entry name" value="FHIP"/>
</dbReference>
<dbReference type="Pfam" id="PF19314">
    <property type="entry name" value="DUF5917"/>
    <property type="match status" value="1"/>
</dbReference>
<dbReference type="InterPro" id="IPR045669">
    <property type="entry name" value="FHIP_C"/>
</dbReference>
<sequence>MDFWSRLVGGSGTSPTKPLRANTPAERLAAFKRTCNALQQVWRTPKSLRDDDTTLNYTRNCLKRLNTLLDDESRGPAPYPCLLHAATSQFYIIVTKLALAAFDVELLDDAARFFNILIDGEAEGVLDSRIFARALIDLVKRTTGNVTIAVGPYEEGNLIELLFAVANKIRMDPDILQAWFYPERNQQGEKSGTSSGFAGNVRKNDFPLFYLLVEYVHHDGRIGDFARTGLLYLTETASKSRYLEKWMIESDLATLMASGLGALYSRLSRRLPSGPLPDQLPVILTLSDFEIPSGEHEADPSEFHHDMDAFMGYLMFWQDTLYHCASAEVTDTLLDHFQILFLQQLLYPSLLESSDIDGGSTASVIAYLHRILDVVDHPELSRRILRYLLATQTGTQSKNPPRMSLSRRKSLDVLTALAKAEDNPSPDLFNLVDLIAMCLRSKQSRTVASTLKLVSVILRKHHAHAPSSLFKTTSIVDEIHRTPVQLDYDMRSLFSLATTIADDGTIDQSYEELSTDAVNLLEVHSCSLQPAGGSRNSVQALTADDSAFAASMELLRNFFSNSVIVNLALTEALANLASCPSISLNGWFWARPTANPSDDPTVFTFLKELTDQARAWQSEMSEWDTLMAAQKASLTEDLTREAPRFAAPAKTLDGPRTPTHSKRPSLDLPNQMMDAYTQSITPRGRKPLNIPTIEARASSSGSVSPSPAPRSPLFPQHHKSRVGSPLRDALVPPLTSFSTQQSSRTPSSAPDALRSRVSVSTGADEKTPKVPAIERLRLGSDISSDPGTPGTVTPSDQGQQTPDPTVSLGHIITNAIILQDFILEMAAVAQMRACLFGEIRFE</sequence>
<feature type="compositionally biased region" description="Basic and acidic residues" evidence="2">
    <location>
        <begin position="763"/>
        <end position="778"/>
    </location>
</feature>
<dbReference type="PANTHER" id="PTHR21705:SF11">
    <property type="entry name" value="FHIP FAMILY PROTEIN CG3558"/>
    <property type="match status" value="1"/>
</dbReference>
<dbReference type="OrthoDB" id="5350595at2759"/>
<evidence type="ECO:0000259" key="3">
    <source>
        <dbReference type="Pfam" id="PF19314"/>
    </source>
</evidence>
<reference evidence="4 5" key="2">
    <citation type="submission" date="2015-05" db="EMBL/GenBank/DDBJ databases">
        <authorList>
            <person name="Morales-Cruz A."/>
            <person name="Amrine K.C."/>
            <person name="Cantu D."/>
        </authorList>
    </citation>
    <scope>NUCLEOTIDE SEQUENCE [LARGE SCALE GENOMIC DNA]</scope>
    <source>
        <strain evidence="4">UCRPC4</strain>
    </source>
</reference>
<dbReference type="PANTHER" id="PTHR21705">
    <property type="entry name" value="RAI16 PROTEIN-RELATED"/>
    <property type="match status" value="1"/>
</dbReference>